<dbReference type="CDD" id="cd02947">
    <property type="entry name" value="TRX_family"/>
    <property type="match status" value="1"/>
</dbReference>
<name>A0A815FXI5_9BILA</name>
<protein>
    <recommendedName>
        <fullName evidence="5">Thioredoxin domain-containing protein</fullName>
    </recommendedName>
</protein>
<dbReference type="OrthoDB" id="9979981at2759"/>
<dbReference type="Gene3D" id="3.40.30.10">
    <property type="entry name" value="Glutaredoxin"/>
    <property type="match status" value="1"/>
</dbReference>
<keyword evidence="3" id="KW-1185">Reference proteome</keyword>
<dbReference type="Proteomes" id="UP000663877">
    <property type="component" value="Unassembled WGS sequence"/>
</dbReference>
<dbReference type="EMBL" id="CAJNOM010001063">
    <property type="protein sequence ID" value="CAF1589529.1"/>
    <property type="molecule type" value="Genomic_DNA"/>
</dbReference>
<evidence type="ECO:0000313" key="3">
    <source>
        <dbReference type="Proteomes" id="UP000663832"/>
    </source>
</evidence>
<proteinExistence type="predicted"/>
<evidence type="ECO:0008006" key="5">
    <source>
        <dbReference type="Google" id="ProtNLM"/>
    </source>
</evidence>
<sequence length="115" mass="13356">MTTDVASLAQFNNIQANVSPKTELIVLFFFDRRHEDCERIERYVNLWSEDDDYINRVLFIKCNKQSCNPDIFEKYNVKAIPIFLFIKNNEQVAPPSTESVEQIEAIINGLLGIKN</sequence>
<dbReference type="EMBL" id="CAJNOI010000695">
    <property type="protein sequence ID" value="CAF1331219.1"/>
    <property type="molecule type" value="Genomic_DNA"/>
</dbReference>
<evidence type="ECO:0000313" key="1">
    <source>
        <dbReference type="EMBL" id="CAF1331219.1"/>
    </source>
</evidence>
<reference evidence="1" key="1">
    <citation type="submission" date="2021-02" db="EMBL/GenBank/DDBJ databases">
        <authorList>
            <person name="Nowell W R."/>
        </authorList>
    </citation>
    <scope>NUCLEOTIDE SEQUENCE</scope>
</reference>
<evidence type="ECO:0000313" key="2">
    <source>
        <dbReference type="EMBL" id="CAF1589529.1"/>
    </source>
</evidence>
<dbReference type="InterPro" id="IPR036249">
    <property type="entry name" value="Thioredoxin-like_sf"/>
</dbReference>
<dbReference type="SUPFAM" id="SSF52833">
    <property type="entry name" value="Thioredoxin-like"/>
    <property type="match status" value="1"/>
</dbReference>
<gene>
    <name evidence="1" type="ORF">BJG266_LOCUS33893</name>
    <name evidence="2" type="ORF">QVE165_LOCUS51060</name>
</gene>
<evidence type="ECO:0000313" key="4">
    <source>
        <dbReference type="Proteomes" id="UP000663877"/>
    </source>
</evidence>
<dbReference type="AlphaFoldDB" id="A0A815FXI5"/>
<organism evidence="1 4">
    <name type="scientific">Adineta steineri</name>
    <dbReference type="NCBI Taxonomy" id="433720"/>
    <lineage>
        <taxon>Eukaryota</taxon>
        <taxon>Metazoa</taxon>
        <taxon>Spiralia</taxon>
        <taxon>Gnathifera</taxon>
        <taxon>Rotifera</taxon>
        <taxon>Eurotatoria</taxon>
        <taxon>Bdelloidea</taxon>
        <taxon>Adinetida</taxon>
        <taxon>Adinetidae</taxon>
        <taxon>Adineta</taxon>
    </lineage>
</organism>
<accession>A0A815FXI5</accession>
<comment type="caution">
    <text evidence="1">The sequence shown here is derived from an EMBL/GenBank/DDBJ whole genome shotgun (WGS) entry which is preliminary data.</text>
</comment>
<dbReference type="Proteomes" id="UP000663832">
    <property type="component" value="Unassembled WGS sequence"/>
</dbReference>